<protein>
    <recommendedName>
        <fullName evidence="3 7">Probable cobyric acid synthase</fullName>
    </recommendedName>
</protein>
<feature type="domain" description="CobQ/CobB/MinD/ParA nucleotide binding" evidence="8">
    <location>
        <begin position="6"/>
        <end position="228"/>
    </location>
</feature>
<gene>
    <name evidence="7 9" type="primary">cobQ</name>
    <name evidence="9" type="ORF">NDEV_1951</name>
</gene>
<dbReference type="InterPro" id="IPR004459">
    <property type="entry name" value="CobQ_synth"/>
</dbReference>
<evidence type="ECO:0000256" key="7">
    <source>
        <dbReference type="HAMAP-Rule" id="MF_00028"/>
    </source>
</evidence>
<name>A0A128A5T7_9ARCH</name>
<dbReference type="GO" id="GO:0015420">
    <property type="term" value="F:ABC-type vitamin B12 transporter activity"/>
    <property type="evidence" value="ECO:0007669"/>
    <property type="project" value="UniProtKB-UniRule"/>
</dbReference>
<evidence type="ECO:0000313" key="9">
    <source>
        <dbReference type="EMBL" id="CUR52713.1"/>
    </source>
</evidence>
<dbReference type="SUPFAM" id="SSF52540">
    <property type="entry name" value="P-loop containing nucleoside triphosphate hydrolases"/>
    <property type="match status" value="1"/>
</dbReference>
<evidence type="ECO:0000313" key="10">
    <source>
        <dbReference type="Proteomes" id="UP000196239"/>
    </source>
</evidence>
<dbReference type="Gene3D" id="3.40.50.300">
    <property type="entry name" value="P-loop containing nucleotide triphosphate hydrolases"/>
    <property type="match status" value="1"/>
</dbReference>
<comment type="similarity">
    <text evidence="2 7">Belongs to the CobB/CobQ family. CobQ subfamily.</text>
</comment>
<evidence type="ECO:0000256" key="1">
    <source>
        <dbReference type="ARBA" id="ARBA00004953"/>
    </source>
</evidence>
<dbReference type="InterPro" id="IPR002586">
    <property type="entry name" value="CobQ/CobB/MinD/ParA_Nub-bd_dom"/>
</dbReference>
<reference evidence="10" key="1">
    <citation type="submission" date="2015-10" db="EMBL/GenBank/DDBJ databases">
        <authorList>
            <person name="Lehtovirta-Morley L.E."/>
            <person name="Vieille C."/>
        </authorList>
    </citation>
    <scope>NUCLEOTIDE SEQUENCE [LARGE SCALE GENOMIC DNA]</scope>
</reference>
<dbReference type="NCBIfam" id="NF001989">
    <property type="entry name" value="PRK00784.1"/>
    <property type="match status" value="1"/>
</dbReference>
<keyword evidence="10" id="KW-1185">Reference proteome</keyword>
<dbReference type="GO" id="GO:0003824">
    <property type="term" value="F:catalytic activity"/>
    <property type="evidence" value="ECO:0007669"/>
    <property type="project" value="InterPro"/>
</dbReference>
<comment type="function">
    <text evidence="6 7">Catalyzes amidations at positions B, D, E, and G on adenosylcobyrinic A,C-diamide. NH(2) groups are provided by glutamine, and one molecule of ATP is hydrogenolyzed for each amidation.</text>
</comment>
<evidence type="ECO:0000256" key="3">
    <source>
        <dbReference type="ARBA" id="ARBA00014921"/>
    </source>
</evidence>
<dbReference type="HAMAP" id="MF_00028">
    <property type="entry name" value="CobQ"/>
    <property type="match status" value="1"/>
</dbReference>
<evidence type="ECO:0000256" key="2">
    <source>
        <dbReference type="ARBA" id="ARBA00006205"/>
    </source>
</evidence>
<dbReference type="InterPro" id="IPR027417">
    <property type="entry name" value="P-loop_NTPase"/>
</dbReference>
<dbReference type="EMBL" id="LN890280">
    <property type="protein sequence ID" value="CUR52713.1"/>
    <property type="molecule type" value="Genomic_DNA"/>
</dbReference>
<evidence type="ECO:0000256" key="6">
    <source>
        <dbReference type="ARBA" id="ARBA00025166"/>
    </source>
</evidence>
<dbReference type="PANTHER" id="PTHR21343">
    <property type="entry name" value="DETHIOBIOTIN SYNTHETASE"/>
    <property type="match status" value="1"/>
</dbReference>
<evidence type="ECO:0000256" key="4">
    <source>
        <dbReference type="ARBA" id="ARBA00022573"/>
    </source>
</evidence>
<organism evidence="9 10">
    <name type="scientific">Nitrosotalea devaniterrae</name>
    <dbReference type="NCBI Taxonomy" id="1078905"/>
    <lineage>
        <taxon>Archaea</taxon>
        <taxon>Nitrososphaerota</taxon>
        <taxon>Nitrososphaeria</taxon>
        <taxon>Nitrosotaleales</taxon>
        <taxon>Nitrosotaleaceae</taxon>
        <taxon>Nitrosotalea</taxon>
    </lineage>
</organism>
<dbReference type="KEGG" id="ndv:NDEV_1951"/>
<dbReference type="PANTHER" id="PTHR21343:SF1">
    <property type="entry name" value="COBYRIC ACID SYNTHASE"/>
    <property type="match status" value="1"/>
</dbReference>
<dbReference type="UniPathway" id="UPA00148"/>
<accession>A0A128A5T7</accession>
<dbReference type="GO" id="GO:0009236">
    <property type="term" value="P:cobalamin biosynthetic process"/>
    <property type="evidence" value="ECO:0007669"/>
    <property type="project" value="UniProtKB-UniRule"/>
</dbReference>
<evidence type="ECO:0000259" key="8">
    <source>
        <dbReference type="Pfam" id="PF01656"/>
    </source>
</evidence>
<proteinExistence type="inferred from homology"/>
<sequence>MTAKTLMIQGTSSGAGKTTLVTALCRILSDDGYKVAPFKSQNMSSYSYIGKDFEISRAQAIQAIAARTKIIPIMNPILLKPLGNYKSEIFVNGVSYRKMHARDYYKKFALSTGLEQSKNALDQLLKVNDIVILEGAGSPAEINIQRYDIANMRMAEYCRSPVILVTDIDKGGSFASIVGTLALLDKKHQKLVKGFVINKFRGDVTILQPGYSVLKKKTMKPVIGTIPLIEFDIPDEDSLHANPKQVSWTKKYLLTLDREIDHLANTVKKNIDIKKIRGMLN</sequence>
<evidence type="ECO:0000256" key="5">
    <source>
        <dbReference type="ARBA" id="ARBA00022962"/>
    </source>
</evidence>
<dbReference type="Pfam" id="PF01656">
    <property type="entry name" value="CbiA"/>
    <property type="match status" value="1"/>
</dbReference>
<comment type="caution">
    <text evidence="7">Lacks conserved residue(s) required for the propagation of feature annotation.</text>
</comment>
<dbReference type="AlphaFoldDB" id="A0A128A5T7"/>
<keyword evidence="5 7" id="KW-0315">Glutamine amidotransferase</keyword>
<dbReference type="Proteomes" id="UP000196239">
    <property type="component" value="Chromosome 1"/>
</dbReference>
<comment type="pathway">
    <text evidence="1 7">Cofactor biosynthesis; adenosylcobalamin biosynthesis.</text>
</comment>
<keyword evidence="4 7" id="KW-0169">Cobalamin biosynthesis</keyword>